<dbReference type="PANTHER" id="PTHR42895">
    <property type="entry name" value="IRON-SULFUR CLUSTER-BINDING PROTEIN-RELATED"/>
    <property type="match status" value="1"/>
</dbReference>
<reference evidence="2" key="1">
    <citation type="journal article" date="2021" name="PeerJ">
        <title>Extensive microbial diversity within the chicken gut microbiome revealed by metagenomics and culture.</title>
        <authorList>
            <person name="Gilroy R."/>
            <person name="Ravi A."/>
            <person name="Getino M."/>
            <person name="Pursley I."/>
            <person name="Horton D.L."/>
            <person name="Alikhan N.F."/>
            <person name="Baker D."/>
            <person name="Gharbi K."/>
            <person name="Hall N."/>
            <person name="Watson M."/>
            <person name="Adriaenssens E.M."/>
            <person name="Foster-Nyarko E."/>
            <person name="Jarju S."/>
            <person name="Secka A."/>
            <person name="Antonio M."/>
            <person name="Oren A."/>
            <person name="Chaudhuri R.R."/>
            <person name="La Ragione R."/>
            <person name="Hildebrand F."/>
            <person name="Pallen M.J."/>
        </authorList>
    </citation>
    <scope>NUCLEOTIDE SEQUENCE</scope>
    <source>
        <strain evidence="2">1068</strain>
    </source>
</reference>
<dbReference type="AlphaFoldDB" id="A0A9D2FPA0"/>
<dbReference type="Pfam" id="PF17651">
    <property type="entry name" value="Raco_middle"/>
    <property type="match status" value="1"/>
</dbReference>
<organism evidence="2 3">
    <name type="scientific">Candidatus Blautia pullicola</name>
    <dbReference type="NCBI Taxonomy" id="2838498"/>
    <lineage>
        <taxon>Bacteria</taxon>
        <taxon>Bacillati</taxon>
        <taxon>Bacillota</taxon>
        <taxon>Clostridia</taxon>
        <taxon>Lachnospirales</taxon>
        <taxon>Lachnospiraceae</taxon>
        <taxon>Blautia</taxon>
    </lineage>
</organism>
<gene>
    <name evidence="2" type="ORF">H9809_00250</name>
</gene>
<dbReference type="GO" id="GO:0051536">
    <property type="term" value="F:iron-sulfur cluster binding"/>
    <property type="evidence" value="ECO:0007669"/>
    <property type="project" value="InterPro"/>
</dbReference>
<evidence type="ECO:0000259" key="1">
    <source>
        <dbReference type="PROSITE" id="PS51085"/>
    </source>
</evidence>
<dbReference type="Gene3D" id="3.30.420.480">
    <property type="entry name" value="Domain of unknown function (DUF4445)"/>
    <property type="match status" value="1"/>
</dbReference>
<dbReference type="InterPro" id="IPR052911">
    <property type="entry name" value="Corrinoid_activation_enz"/>
</dbReference>
<name>A0A9D2FPA0_9FIRM</name>
<evidence type="ECO:0000313" key="3">
    <source>
        <dbReference type="Proteomes" id="UP000824056"/>
    </source>
</evidence>
<dbReference type="InterPro" id="IPR012675">
    <property type="entry name" value="Beta-grasp_dom_sf"/>
</dbReference>
<dbReference type="PROSITE" id="PS51085">
    <property type="entry name" value="2FE2S_FER_2"/>
    <property type="match status" value="1"/>
</dbReference>
<feature type="domain" description="2Fe-2S ferredoxin-type" evidence="1">
    <location>
        <begin position="5"/>
        <end position="81"/>
    </location>
</feature>
<dbReference type="CDD" id="cd00207">
    <property type="entry name" value="fer2"/>
    <property type="match status" value="1"/>
</dbReference>
<dbReference type="InterPro" id="IPR041414">
    <property type="entry name" value="Raco-like_middle"/>
</dbReference>
<reference evidence="2" key="2">
    <citation type="submission" date="2021-04" db="EMBL/GenBank/DDBJ databases">
        <authorList>
            <person name="Gilroy R."/>
        </authorList>
    </citation>
    <scope>NUCLEOTIDE SEQUENCE</scope>
    <source>
        <strain evidence="2">1068</strain>
    </source>
</reference>
<protein>
    <submittedName>
        <fullName evidence="2">DUF4445 domain-containing protein</fullName>
    </submittedName>
</protein>
<sequence>MTEKYTLDFLREKTALEVPAGTTLMNALKEAGIFLDAPCAGHGTCGKCLVKISRDGKPWETVKACQEKITNATVIDTSGSRLKHQILTTSYIRQVPFLPQLPAIPEVKDCCMAAFDIGTTTIAAYLLEGQTGKELCTASSLNPQAAYGADVISRANYVLEHGPKELSDCIHRAVDSLIGELVKKAHISRENITLVCFVGNTCMHHIFFGLPMESLVRAPYEPYEKSLRREKAADFQISIHPEGELLFLPVIAGFVGADTMGCLLSLRPDLKEEITLMLDIGTNGELVLGNKDKLVCCSTAAGPAFEGAKITCGMRGAQGAIDHVFFDGSSFSFSVIGGGRPKGLCGSGLIDTIACLRRAGLIDETGRLLDKEEVWELNKTAEPAKSPEADKEANRRQDMASHMARIDNLPAFLFDPKDSSVYLTQKDIREVQLAKGAIAAGILLLEKHLSITHEDISQVYIAGAFGNYMEPQSACDIGLLPGALRKRITPVGNAAGEGAKISLLNKEELKVTKRLMNEIDFLELAAIPEFQDCFVDELEFPELVY</sequence>
<dbReference type="InterPro" id="IPR036010">
    <property type="entry name" value="2Fe-2S_ferredoxin-like_sf"/>
</dbReference>
<dbReference type="PANTHER" id="PTHR42895:SF1">
    <property type="entry name" value="IRON-SULFUR CLUSTER PROTEIN"/>
    <property type="match status" value="1"/>
</dbReference>
<dbReference type="EMBL" id="DXBG01000008">
    <property type="protein sequence ID" value="HIZ64335.1"/>
    <property type="molecule type" value="Genomic_DNA"/>
</dbReference>
<accession>A0A9D2FPA0</accession>
<proteinExistence type="predicted"/>
<dbReference type="InterPro" id="IPR001041">
    <property type="entry name" value="2Fe-2S_ferredoxin-type"/>
</dbReference>
<dbReference type="SUPFAM" id="SSF54292">
    <property type="entry name" value="2Fe-2S ferredoxin-like"/>
    <property type="match status" value="1"/>
</dbReference>
<dbReference type="Pfam" id="PF00111">
    <property type="entry name" value="Fer2"/>
    <property type="match status" value="1"/>
</dbReference>
<dbReference type="Pfam" id="PF14574">
    <property type="entry name" value="RACo_C_ter"/>
    <property type="match status" value="1"/>
</dbReference>
<evidence type="ECO:0000313" key="2">
    <source>
        <dbReference type="EMBL" id="HIZ64335.1"/>
    </source>
</evidence>
<dbReference type="Gene3D" id="3.10.20.30">
    <property type="match status" value="1"/>
</dbReference>
<dbReference type="Proteomes" id="UP000824056">
    <property type="component" value="Unassembled WGS sequence"/>
</dbReference>
<dbReference type="InterPro" id="IPR042259">
    <property type="entry name" value="Raco-like_middle_sf"/>
</dbReference>
<dbReference type="InterPro" id="IPR027980">
    <property type="entry name" value="RACo_C"/>
</dbReference>
<comment type="caution">
    <text evidence="2">The sequence shown here is derived from an EMBL/GenBank/DDBJ whole genome shotgun (WGS) entry which is preliminary data.</text>
</comment>